<organism evidence="1 2">
    <name type="scientific">Pseudoteredinibacter isoporae</name>
    <dbReference type="NCBI Taxonomy" id="570281"/>
    <lineage>
        <taxon>Bacteria</taxon>
        <taxon>Pseudomonadati</taxon>
        <taxon>Pseudomonadota</taxon>
        <taxon>Gammaproteobacteria</taxon>
        <taxon>Cellvibrionales</taxon>
        <taxon>Cellvibrionaceae</taxon>
        <taxon>Pseudoteredinibacter</taxon>
    </lineage>
</organism>
<dbReference type="PANTHER" id="PTHR38767:SF1">
    <property type="entry name" value="DNA POLYMERASE III SUBUNIT CHI"/>
    <property type="match status" value="1"/>
</dbReference>
<dbReference type="Pfam" id="PF04364">
    <property type="entry name" value="DNA_pol3_chi"/>
    <property type="match status" value="1"/>
</dbReference>
<proteinExistence type="predicted"/>
<keyword evidence="1" id="KW-0808">Transferase</keyword>
<name>A0A7X0MYQ3_9GAMM</name>
<dbReference type="Gene3D" id="3.40.50.10110">
    <property type="entry name" value="DNA polymerase III subunit chi"/>
    <property type="match status" value="1"/>
</dbReference>
<keyword evidence="2" id="KW-1185">Reference proteome</keyword>
<dbReference type="Proteomes" id="UP000528457">
    <property type="component" value="Unassembled WGS sequence"/>
</dbReference>
<comment type="caution">
    <text evidence="1">The sequence shown here is derived from an EMBL/GenBank/DDBJ whole genome shotgun (WGS) entry which is preliminary data.</text>
</comment>
<dbReference type="RefSeq" id="WP_166846193.1">
    <property type="nucleotide sequence ID" value="NZ_JAAONY010000002.1"/>
</dbReference>
<dbReference type="GO" id="GO:0003677">
    <property type="term" value="F:DNA binding"/>
    <property type="evidence" value="ECO:0007669"/>
    <property type="project" value="InterPro"/>
</dbReference>
<evidence type="ECO:0000313" key="2">
    <source>
        <dbReference type="Proteomes" id="UP000528457"/>
    </source>
</evidence>
<dbReference type="GO" id="GO:0032298">
    <property type="term" value="P:positive regulation of DNA-templated DNA replication initiation"/>
    <property type="evidence" value="ECO:0007669"/>
    <property type="project" value="TreeGrafter"/>
</dbReference>
<dbReference type="GO" id="GO:0006260">
    <property type="term" value="P:DNA replication"/>
    <property type="evidence" value="ECO:0007669"/>
    <property type="project" value="InterPro"/>
</dbReference>
<dbReference type="EMBL" id="JACHHT010000002">
    <property type="protein sequence ID" value="MBB6522302.1"/>
    <property type="molecule type" value="Genomic_DNA"/>
</dbReference>
<dbReference type="InterPro" id="IPR036768">
    <property type="entry name" value="PolIII_chi_sf"/>
</dbReference>
<reference evidence="1 2" key="1">
    <citation type="submission" date="2020-08" db="EMBL/GenBank/DDBJ databases">
        <title>Genomic Encyclopedia of Type Strains, Phase IV (KMG-IV): sequencing the most valuable type-strain genomes for metagenomic binning, comparative biology and taxonomic classification.</title>
        <authorList>
            <person name="Goeker M."/>
        </authorList>
    </citation>
    <scope>NUCLEOTIDE SEQUENCE [LARGE SCALE GENOMIC DNA]</scope>
    <source>
        <strain evidence="1 2">DSM 22368</strain>
    </source>
</reference>
<accession>A0A7X0MYQ3</accession>
<dbReference type="SUPFAM" id="SSF102400">
    <property type="entry name" value="DNA polymerase III chi subunit"/>
    <property type="match status" value="1"/>
</dbReference>
<protein>
    <submittedName>
        <fullName evidence="1">DNA polymerase-3 subunit chi</fullName>
        <ecNumber evidence="1">2.7.7.7</ecNumber>
    </submittedName>
</protein>
<evidence type="ECO:0000313" key="1">
    <source>
        <dbReference type="EMBL" id="MBB6522302.1"/>
    </source>
</evidence>
<sequence length="147" mass="17367">MTRVDFYILPEAGLDARHNFACRLVEKMFRLSQEVCVLTPNAQQCSDFGQRLWAHNPTSFIPHRCRSDDSSSQHELADRVWITHGDELLEHHNVLINLSSEQPSHFSRFERLLEIVVPDDDVVQSSRERYRFYQERGYPIANHDMRR</sequence>
<dbReference type="InParanoid" id="A0A7X0MYQ3"/>
<dbReference type="PANTHER" id="PTHR38767">
    <property type="entry name" value="DNA POLYMERASE III SUBUNIT CHI"/>
    <property type="match status" value="1"/>
</dbReference>
<dbReference type="AlphaFoldDB" id="A0A7X0MYQ3"/>
<gene>
    <name evidence="1" type="ORF">HNR48_002587</name>
</gene>
<dbReference type="InterPro" id="IPR007459">
    <property type="entry name" value="DNA_pol3_chi"/>
</dbReference>
<dbReference type="GO" id="GO:0003887">
    <property type="term" value="F:DNA-directed DNA polymerase activity"/>
    <property type="evidence" value="ECO:0007669"/>
    <property type="project" value="UniProtKB-EC"/>
</dbReference>
<keyword evidence="1" id="KW-0548">Nucleotidyltransferase</keyword>
<dbReference type="EC" id="2.7.7.7" evidence="1"/>
<dbReference type="FunCoup" id="A0A7X0MYQ3">
    <property type="interactions" value="114"/>
</dbReference>